<feature type="domain" description="Response regulatory" evidence="2">
    <location>
        <begin position="5"/>
        <end position="120"/>
    </location>
</feature>
<evidence type="ECO:0000313" key="4">
    <source>
        <dbReference type="EMBL" id="MFB9885147.1"/>
    </source>
</evidence>
<dbReference type="RefSeq" id="WP_027313248.1">
    <property type="nucleotide sequence ID" value="NZ_JBHLZN010000001.1"/>
</dbReference>
<dbReference type="InterPro" id="IPR014626">
    <property type="entry name" value="Sig_transdc_resp-reg_put"/>
</dbReference>
<feature type="domain" description="HDOD" evidence="3">
    <location>
        <begin position="141"/>
        <end position="320"/>
    </location>
</feature>
<evidence type="ECO:0000259" key="3">
    <source>
        <dbReference type="PROSITE" id="PS51833"/>
    </source>
</evidence>
<dbReference type="PANTHER" id="PTHR33525:SF5">
    <property type="entry name" value="TWO COMPONENT SIGNAL TRANSDUCTION SYSTEM RESPONSE REGULATOR"/>
    <property type="match status" value="1"/>
</dbReference>
<evidence type="ECO:0000313" key="5">
    <source>
        <dbReference type="Proteomes" id="UP001589628"/>
    </source>
</evidence>
<protein>
    <submittedName>
        <fullName evidence="4">HDOD domain-containing protein</fullName>
    </submittedName>
</protein>
<organism evidence="4 5">
    <name type="scientific">Balneatrix alpica</name>
    <dbReference type="NCBI Taxonomy" id="75684"/>
    <lineage>
        <taxon>Bacteria</taxon>
        <taxon>Pseudomonadati</taxon>
        <taxon>Pseudomonadota</taxon>
        <taxon>Gammaproteobacteria</taxon>
        <taxon>Oceanospirillales</taxon>
        <taxon>Balneatrichaceae</taxon>
        <taxon>Balneatrix</taxon>
    </lineage>
</organism>
<dbReference type="PANTHER" id="PTHR33525">
    <property type="match status" value="1"/>
</dbReference>
<dbReference type="PROSITE" id="PS50110">
    <property type="entry name" value="RESPONSE_REGULATORY"/>
    <property type="match status" value="1"/>
</dbReference>
<keyword evidence="1" id="KW-0597">Phosphoprotein</keyword>
<evidence type="ECO:0000256" key="1">
    <source>
        <dbReference type="PROSITE-ProRule" id="PRU00169"/>
    </source>
</evidence>
<dbReference type="PROSITE" id="PS51833">
    <property type="entry name" value="HDOD"/>
    <property type="match status" value="1"/>
</dbReference>
<evidence type="ECO:0000259" key="2">
    <source>
        <dbReference type="PROSITE" id="PS50110"/>
    </source>
</evidence>
<dbReference type="SUPFAM" id="SSF109604">
    <property type="entry name" value="HD-domain/PDEase-like"/>
    <property type="match status" value="1"/>
</dbReference>
<dbReference type="Gene3D" id="1.10.3210.10">
    <property type="entry name" value="Hypothetical protein af1432"/>
    <property type="match status" value="1"/>
</dbReference>
<dbReference type="SUPFAM" id="SSF52172">
    <property type="entry name" value="CheY-like"/>
    <property type="match status" value="1"/>
</dbReference>
<comment type="caution">
    <text evidence="4">The sequence shown here is derived from an EMBL/GenBank/DDBJ whole genome shotgun (WGS) entry which is preliminary data.</text>
</comment>
<dbReference type="Gene3D" id="3.40.50.2300">
    <property type="match status" value="1"/>
</dbReference>
<gene>
    <name evidence="4" type="ORF">ACFFLH_01800</name>
</gene>
<dbReference type="SMART" id="SM00448">
    <property type="entry name" value="REC"/>
    <property type="match status" value="1"/>
</dbReference>
<feature type="modified residue" description="4-aspartylphosphate" evidence="1">
    <location>
        <position position="56"/>
    </location>
</feature>
<dbReference type="Proteomes" id="UP001589628">
    <property type="component" value="Unassembled WGS sequence"/>
</dbReference>
<dbReference type="InterPro" id="IPR001789">
    <property type="entry name" value="Sig_transdc_resp-reg_receiver"/>
</dbReference>
<proteinExistence type="predicted"/>
<accession>A0ABV5Z794</accession>
<reference evidence="4 5" key="1">
    <citation type="submission" date="2024-09" db="EMBL/GenBank/DDBJ databases">
        <authorList>
            <person name="Sun Q."/>
            <person name="Mori K."/>
        </authorList>
    </citation>
    <scope>NUCLEOTIDE SEQUENCE [LARGE SCALE GENOMIC DNA]</scope>
    <source>
        <strain evidence="4 5">ATCC 51285</strain>
    </source>
</reference>
<dbReference type="InterPro" id="IPR052340">
    <property type="entry name" value="RNase_Y/CdgJ"/>
</dbReference>
<name>A0ABV5Z794_9GAMM</name>
<keyword evidence="5" id="KW-1185">Reference proteome</keyword>
<dbReference type="Pfam" id="PF08668">
    <property type="entry name" value="HDOD"/>
    <property type="match status" value="1"/>
</dbReference>
<dbReference type="InterPro" id="IPR013976">
    <property type="entry name" value="HDOD"/>
</dbReference>
<dbReference type="InterPro" id="IPR011006">
    <property type="entry name" value="CheY-like_superfamily"/>
</dbReference>
<dbReference type="EMBL" id="JBHLZN010000001">
    <property type="protein sequence ID" value="MFB9885147.1"/>
    <property type="molecule type" value="Genomic_DNA"/>
</dbReference>
<sequence>MTTPSALFVDDEIYQLTSLRRGVRLHYRHWNFEFTQRPDHALNLLPQLKPWVVVTDQKMPLQDGTALLSQVARLQPDCIRVLLTGDDSGETAVSASAVAHILIAKPYEIESICEALARALALRAMPLADEYRQLLGGIGILPGLPQTYQKLTEKLEETPADVNAVVEVISHDQAIVAKLLQLANSAFFGFSTVITSINDAVVRLGIDLVKNLVLMLEMHQSSFSEIAADQQESIFKQAFEVAVVAKGLAKRWGLDRQKVEAAFTAGLMHNIGQLVALARGLDLSEWPQDQFPRAMLGAYLLNLWGVDQRLIQAVMYQDAPSQAQEHSELVCCLHAARVIVAARNLGTHPLDEESGLDQETLESLGMLSTISAWLQQENG</sequence>
<dbReference type="Pfam" id="PF00072">
    <property type="entry name" value="Response_reg"/>
    <property type="match status" value="1"/>
</dbReference>
<dbReference type="PIRSF" id="PIRSF036883">
    <property type="entry name" value="RR_HD-GYP_mod"/>
    <property type="match status" value="1"/>
</dbReference>